<dbReference type="Proteomes" id="UP000008810">
    <property type="component" value="Chromosome 2"/>
</dbReference>
<reference evidence="10" key="3">
    <citation type="submission" date="2018-08" db="UniProtKB">
        <authorList>
            <consortium name="EnsemblPlants"/>
        </authorList>
    </citation>
    <scope>IDENTIFICATION</scope>
    <source>
        <strain evidence="10">cv. Bd21</strain>
    </source>
</reference>
<dbReference type="GO" id="GO:0090447">
    <property type="term" value="F:glycerol-3-phosphate 2-O-acyltransferase activity"/>
    <property type="evidence" value="ECO:0000318"/>
    <property type="project" value="GO_Central"/>
</dbReference>
<dbReference type="STRING" id="15368.A0A0Q3QXP1"/>
<evidence type="ECO:0000256" key="2">
    <source>
        <dbReference type="ARBA" id="ARBA00007937"/>
    </source>
</evidence>
<dbReference type="PANTHER" id="PTHR15486:SF54">
    <property type="entry name" value="GLYCEROL-3-PHOSPHATE ACYLTRANSFERASE 7"/>
    <property type="match status" value="1"/>
</dbReference>
<dbReference type="EMBL" id="CM000881">
    <property type="protein sequence ID" value="KQK05930.1"/>
    <property type="molecule type" value="Genomic_DNA"/>
</dbReference>
<dbReference type="GO" id="GO:0016791">
    <property type="term" value="F:phosphatase activity"/>
    <property type="evidence" value="ECO:0000318"/>
    <property type="project" value="GO_Central"/>
</dbReference>
<dbReference type="InterPro" id="IPR056462">
    <property type="entry name" value="HAD_RAM2/GPAT1-8"/>
</dbReference>
<reference evidence="9 10" key="1">
    <citation type="journal article" date="2010" name="Nature">
        <title>Genome sequencing and analysis of the model grass Brachypodium distachyon.</title>
        <authorList>
            <consortium name="International Brachypodium Initiative"/>
        </authorList>
    </citation>
    <scope>NUCLEOTIDE SEQUENCE [LARGE SCALE GENOMIC DNA]</scope>
    <source>
        <strain evidence="9 10">Bd21</strain>
    </source>
</reference>
<dbReference type="Gramene" id="KQK05930">
    <property type="protein sequence ID" value="KQK05930"/>
    <property type="gene ID" value="BRADI_2g23420v3"/>
</dbReference>
<evidence type="ECO:0000313" key="9">
    <source>
        <dbReference type="EMBL" id="KQK05930.1"/>
    </source>
</evidence>
<dbReference type="Pfam" id="PF23270">
    <property type="entry name" value="HAD_RAM2_N"/>
    <property type="match status" value="1"/>
</dbReference>
<dbReference type="EnsemblPlants" id="KQK05930">
    <property type="protein sequence ID" value="KQK05930"/>
    <property type="gene ID" value="BRADI_2g23420v3"/>
</dbReference>
<comment type="subcellular location">
    <subcellularLocation>
        <location evidence="1">Membrane</location>
        <topology evidence="1">Multi-pass membrane protein</topology>
    </subcellularLocation>
</comment>
<dbReference type="ExpressionAtlas" id="A0A0Q3QXP1">
    <property type="expression patterns" value="baseline"/>
</dbReference>
<evidence type="ECO:0000256" key="6">
    <source>
        <dbReference type="ARBA" id="ARBA00023136"/>
    </source>
</evidence>
<accession>A0A0Q3QXP1</accession>
<keyword evidence="5 7" id="KW-1133">Transmembrane helix</keyword>
<dbReference type="PANTHER" id="PTHR15486">
    <property type="entry name" value="ANCIENT UBIQUITOUS PROTEIN"/>
    <property type="match status" value="1"/>
</dbReference>
<evidence type="ECO:0000313" key="11">
    <source>
        <dbReference type="Proteomes" id="UP000008810"/>
    </source>
</evidence>
<name>A0A0Q3QXP1_BRADI</name>
<evidence type="ECO:0000256" key="1">
    <source>
        <dbReference type="ARBA" id="ARBA00004141"/>
    </source>
</evidence>
<reference evidence="9" key="2">
    <citation type="submission" date="2017-06" db="EMBL/GenBank/DDBJ databases">
        <title>WGS assembly of Brachypodium distachyon.</title>
        <authorList>
            <consortium name="The International Brachypodium Initiative"/>
            <person name="Lucas S."/>
            <person name="Harmon-Smith M."/>
            <person name="Lail K."/>
            <person name="Tice H."/>
            <person name="Grimwood J."/>
            <person name="Bruce D."/>
            <person name="Barry K."/>
            <person name="Shu S."/>
            <person name="Lindquist E."/>
            <person name="Wang M."/>
            <person name="Pitluck S."/>
            <person name="Vogel J.P."/>
            <person name="Garvin D.F."/>
            <person name="Mockler T.C."/>
            <person name="Schmutz J."/>
            <person name="Rokhsar D."/>
            <person name="Bevan M.W."/>
        </authorList>
    </citation>
    <scope>NUCLEOTIDE SEQUENCE</scope>
    <source>
        <strain evidence="9">Bd21</strain>
    </source>
</reference>
<protein>
    <recommendedName>
        <fullName evidence="8">Phospholipid/glycerol acyltransferase domain-containing protein</fullName>
    </recommendedName>
</protein>
<evidence type="ECO:0000256" key="3">
    <source>
        <dbReference type="ARBA" id="ARBA00022679"/>
    </source>
</evidence>
<dbReference type="GO" id="GO:0016020">
    <property type="term" value="C:membrane"/>
    <property type="evidence" value="ECO:0000318"/>
    <property type="project" value="GO_Central"/>
</dbReference>
<feature type="domain" description="Phospholipid/glycerol acyltransferase" evidence="8">
    <location>
        <begin position="311"/>
        <end position="412"/>
    </location>
</feature>
<dbReference type="Pfam" id="PF01553">
    <property type="entry name" value="Acyltransferase"/>
    <property type="match status" value="1"/>
</dbReference>
<feature type="transmembrane region" description="Helical" evidence="7">
    <location>
        <begin position="248"/>
        <end position="271"/>
    </location>
</feature>
<evidence type="ECO:0000259" key="8">
    <source>
        <dbReference type="SMART" id="SM00563"/>
    </source>
</evidence>
<dbReference type="SUPFAM" id="SSF69593">
    <property type="entry name" value="Glycerol-3-phosphate (1)-acyltransferase"/>
    <property type="match status" value="1"/>
</dbReference>
<organism evidence="9">
    <name type="scientific">Brachypodium distachyon</name>
    <name type="common">Purple false brome</name>
    <name type="synonym">Trachynia distachya</name>
    <dbReference type="NCBI Taxonomy" id="15368"/>
    <lineage>
        <taxon>Eukaryota</taxon>
        <taxon>Viridiplantae</taxon>
        <taxon>Streptophyta</taxon>
        <taxon>Embryophyta</taxon>
        <taxon>Tracheophyta</taxon>
        <taxon>Spermatophyta</taxon>
        <taxon>Magnoliopsida</taxon>
        <taxon>Liliopsida</taxon>
        <taxon>Poales</taxon>
        <taxon>Poaceae</taxon>
        <taxon>BOP clade</taxon>
        <taxon>Pooideae</taxon>
        <taxon>Stipodae</taxon>
        <taxon>Brachypodieae</taxon>
        <taxon>Brachypodium</taxon>
    </lineage>
</organism>
<dbReference type="GeneID" id="100845289"/>
<sequence length="524" mass="57077">MVAMSAASASARAGGSVVAELEGALLRDACTFPYFMLVAFEASGLPRFVALLALWPALRLLELLMPGGRGRGRDMAMRCAAFVATAGVPRAELEAVARAVLPKFMADDVDPAAWAAFGACTGRRVVATRMPRVMVEWFAREHLGAHEVVGGELEYSRLRRSTGLVRGGGHEALAARLRALFRDGDRPDLGIGSRSGMARAFLPFCKEQLLTPFFMDHDMAKQPKCAPFRPVIFHDGRLVCQPTPLMSLVLLLWLPLGIFLAFVRITVGLIVPIQILPHIAPYLGGAVITRGQPPPPPPHTDNGSTNNASGVLFVCTHRTLMDPVVLAFVLGRRLAAVTYSLSRFSEILSPIPTVRLTRDRATDAARMRAELARGDVAVCPEGTTCREPVLLRFSALFAELSDQIVPVATDYRAQLFHPTTARGWKAMDPVFFFMNPRPVYEVTFLDQLPAEATCAAGKSPVDVANHVQRMLAATLGFECTTFTRKDKYRVLAGNDGTVNANKPAPATKPGWQRRVKEVLGFLLH</sequence>
<keyword evidence="11" id="KW-1185">Reference proteome</keyword>
<dbReference type="FunCoup" id="A0A0Q3QXP1">
    <property type="interactions" value="108"/>
</dbReference>
<evidence type="ECO:0000256" key="7">
    <source>
        <dbReference type="SAM" id="Phobius"/>
    </source>
</evidence>
<dbReference type="RefSeq" id="XP_003568317.1">
    <property type="nucleotide sequence ID" value="XM_003568269.4"/>
</dbReference>
<evidence type="ECO:0000256" key="5">
    <source>
        <dbReference type="ARBA" id="ARBA00022989"/>
    </source>
</evidence>
<dbReference type="InterPro" id="IPR002123">
    <property type="entry name" value="Plipid/glycerol_acylTrfase"/>
</dbReference>
<gene>
    <name evidence="10" type="primary">LOC100845289</name>
    <name evidence="9" type="ORF">BRADI_2g23420v3</name>
</gene>
<dbReference type="GO" id="GO:0010143">
    <property type="term" value="P:cutin biosynthetic process"/>
    <property type="evidence" value="ECO:0000318"/>
    <property type="project" value="GO_Central"/>
</dbReference>
<dbReference type="AlphaFoldDB" id="A0A0Q3QXP1"/>
<proteinExistence type="inferred from homology"/>
<evidence type="ECO:0000313" key="10">
    <source>
        <dbReference type="EnsemblPlants" id="KQK05930"/>
    </source>
</evidence>
<keyword evidence="3" id="KW-0808">Transferase</keyword>
<keyword evidence="4 7" id="KW-0812">Transmembrane</keyword>
<dbReference type="KEGG" id="bdi:100845289"/>
<keyword evidence="6 7" id="KW-0472">Membrane</keyword>
<evidence type="ECO:0000256" key="4">
    <source>
        <dbReference type="ARBA" id="ARBA00022692"/>
    </source>
</evidence>
<comment type="similarity">
    <text evidence="2">Belongs to the GPAT/DAPAT family.</text>
</comment>
<dbReference type="SMART" id="SM00563">
    <property type="entry name" value="PlsC"/>
    <property type="match status" value="1"/>
</dbReference>
<dbReference type="OrthoDB" id="1854593at2759"/>